<reference evidence="9 11" key="2">
    <citation type="submission" date="2018-06" db="EMBL/GenBank/DDBJ databases">
        <authorList>
            <consortium name="Pathogen Informatics"/>
            <person name="Doyle S."/>
        </authorList>
    </citation>
    <scope>NUCLEOTIDE SEQUENCE [LARGE SCALE GENOMIC DNA]</scope>
    <source>
        <strain evidence="9 11">NCTC12858</strain>
    </source>
</reference>
<dbReference type="KEGG" id="pcre:NCTC12858_00206"/>
<dbReference type="InterPro" id="IPR013525">
    <property type="entry name" value="ABC2_TM"/>
</dbReference>
<comment type="subcellular location">
    <subcellularLocation>
        <location evidence="1">Cell membrane</location>
        <topology evidence="1">Multi-pass membrane protein</topology>
    </subcellularLocation>
</comment>
<reference evidence="8 10" key="1">
    <citation type="submission" date="2014-08" db="EMBL/GenBank/DDBJ databases">
        <title>Porphyromonas crevioricanis strain:COT-253_OH1447 Genome sequencing.</title>
        <authorList>
            <person name="Wallis C."/>
            <person name="Deusch O."/>
            <person name="O'Flynn C."/>
            <person name="Davis I."/>
            <person name="Jospin G."/>
            <person name="Darling A.E."/>
            <person name="Coil D.A."/>
            <person name="Alexiev A."/>
            <person name="Horsfall A."/>
            <person name="Kirkwood N."/>
            <person name="Harris S."/>
            <person name="Eisen J.A."/>
        </authorList>
    </citation>
    <scope>NUCLEOTIDE SEQUENCE [LARGE SCALE GENOMIC DNA]</scope>
    <source>
        <strain evidence="10">COT-253 OH1447</strain>
        <strain evidence="8">COT-253_OH1447</strain>
    </source>
</reference>
<dbReference type="PANTHER" id="PTHR30294:SF47">
    <property type="entry name" value="INNER MEMBRANE TRANSPORT PERMEASE YHHJ"/>
    <property type="match status" value="1"/>
</dbReference>
<dbReference type="eggNOG" id="COG1668">
    <property type="taxonomic scope" value="Bacteria"/>
</dbReference>
<dbReference type="EMBL" id="LS483447">
    <property type="protein sequence ID" value="SQH72392.1"/>
    <property type="molecule type" value="Genomic_DNA"/>
</dbReference>
<feature type="transmembrane region" description="Helical" evidence="6">
    <location>
        <begin position="355"/>
        <end position="375"/>
    </location>
</feature>
<dbReference type="Proteomes" id="UP000249300">
    <property type="component" value="Chromosome 1"/>
</dbReference>
<proteinExistence type="predicted"/>
<accession>A0A0A2FMZ2</accession>
<dbReference type="InterPro" id="IPR051449">
    <property type="entry name" value="ABC-2_transporter_component"/>
</dbReference>
<evidence type="ECO:0000256" key="5">
    <source>
        <dbReference type="ARBA" id="ARBA00023136"/>
    </source>
</evidence>
<protein>
    <submittedName>
        <fullName evidence="9">Inner membrane transport permease yhhJ</fullName>
    </submittedName>
    <submittedName>
        <fullName evidence="8">Membrane protein</fullName>
    </submittedName>
</protein>
<keyword evidence="4 6" id="KW-1133">Transmembrane helix</keyword>
<feature type="transmembrane region" description="Helical" evidence="6">
    <location>
        <begin position="194"/>
        <end position="213"/>
    </location>
</feature>
<keyword evidence="2" id="KW-1003">Cell membrane</keyword>
<sequence length="390" mass="44148">MLKRLRIIWEVQRREFRRMGATSVYFFCMLLVPVLSMLFFLHLMSAGLPKGLPVAVVDQDNSVASRSLIVNLSSQQQTDVQMRTYSFEEARMAMQHGKIYGIYLIPKNFSRDVINGRRPQVSYYFNASYLMAGSLTFKDMKMMSELVNGKVILTLAEAHGIPTEVAIAKIQPIKVEAHILGNEWLNYSIYLNNAILPGILQLMIFLITAYSIGVEIKYRSSHEWLRISRGSISLGLFGKLSVHFVVYFAVGLLLLSVLYGYVGFPLQGGWWPMIVAMTVFIIASQAMGIFFISILPTLRLGLSFSTLVGMLSFSIAGFSFPLSAMPPAIQSLAYLFPLRHYFLIYVDQALNGIPLYYTLPSYIALLAFAFLPMLVMKRLKRALIEFKYIP</sequence>
<gene>
    <name evidence="9" type="primary">yhhJ</name>
    <name evidence="8" type="ORF">HQ38_08345</name>
    <name evidence="9" type="ORF">NCTC12858_00206</name>
</gene>
<evidence type="ECO:0000256" key="6">
    <source>
        <dbReference type="SAM" id="Phobius"/>
    </source>
</evidence>
<dbReference type="RefSeq" id="WP_036888391.1">
    <property type="nucleotide sequence ID" value="NZ_FUXH01000005.1"/>
</dbReference>
<evidence type="ECO:0000313" key="10">
    <source>
        <dbReference type="Proteomes" id="UP000030136"/>
    </source>
</evidence>
<evidence type="ECO:0000313" key="9">
    <source>
        <dbReference type="EMBL" id="SQH72392.1"/>
    </source>
</evidence>
<feature type="transmembrane region" description="Helical" evidence="6">
    <location>
        <begin position="270"/>
        <end position="295"/>
    </location>
</feature>
<evidence type="ECO:0000313" key="8">
    <source>
        <dbReference type="EMBL" id="KGN93771.1"/>
    </source>
</evidence>
<dbReference type="AlphaFoldDB" id="A0A0A2FMZ2"/>
<dbReference type="OrthoDB" id="9811522at2"/>
<evidence type="ECO:0000256" key="4">
    <source>
        <dbReference type="ARBA" id="ARBA00022989"/>
    </source>
</evidence>
<feature type="transmembrane region" description="Helical" evidence="6">
    <location>
        <begin position="21"/>
        <end position="44"/>
    </location>
</feature>
<keyword evidence="5 6" id="KW-0472">Membrane</keyword>
<dbReference type="Gene3D" id="3.40.1710.10">
    <property type="entry name" value="abc type-2 transporter like domain"/>
    <property type="match status" value="1"/>
</dbReference>
<dbReference type="PANTHER" id="PTHR30294">
    <property type="entry name" value="MEMBRANE COMPONENT OF ABC TRANSPORTER YHHJ-RELATED"/>
    <property type="match status" value="1"/>
</dbReference>
<evidence type="ECO:0000259" key="7">
    <source>
        <dbReference type="Pfam" id="PF12698"/>
    </source>
</evidence>
<dbReference type="STRING" id="393921.HQ45_06675"/>
<feature type="transmembrane region" description="Helical" evidence="6">
    <location>
        <begin position="234"/>
        <end position="258"/>
    </location>
</feature>
<evidence type="ECO:0000256" key="3">
    <source>
        <dbReference type="ARBA" id="ARBA00022692"/>
    </source>
</evidence>
<evidence type="ECO:0000256" key="2">
    <source>
        <dbReference type="ARBA" id="ARBA00022475"/>
    </source>
</evidence>
<dbReference type="GO" id="GO:0140359">
    <property type="term" value="F:ABC-type transporter activity"/>
    <property type="evidence" value="ECO:0007669"/>
    <property type="project" value="InterPro"/>
</dbReference>
<feature type="domain" description="ABC-2 type transporter transmembrane" evidence="7">
    <location>
        <begin position="26"/>
        <end position="373"/>
    </location>
</feature>
<keyword evidence="3 6" id="KW-0812">Transmembrane</keyword>
<evidence type="ECO:0000256" key="1">
    <source>
        <dbReference type="ARBA" id="ARBA00004651"/>
    </source>
</evidence>
<dbReference type="EMBL" id="JQJC01000023">
    <property type="protein sequence ID" value="KGN93771.1"/>
    <property type="molecule type" value="Genomic_DNA"/>
</dbReference>
<dbReference type="Proteomes" id="UP000030136">
    <property type="component" value="Unassembled WGS sequence"/>
</dbReference>
<organism evidence="8 10">
    <name type="scientific">Porphyromonas crevioricanis</name>
    <dbReference type="NCBI Taxonomy" id="393921"/>
    <lineage>
        <taxon>Bacteria</taxon>
        <taxon>Pseudomonadati</taxon>
        <taxon>Bacteroidota</taxon>
        <taxon>Bacteroidia</taxon>
        <taxon>Bacteroidales</taxon>
        <taxon>Porphyromonadaceae</taxon>
        <taxon>Porphyromonas</taxon>
    </lineage>
</organism>
<dbReference type="Pfam" id="PF12698">
    <property type="entry name" value="ABC2_membrane_3"/>
    <property type="match status" value="1"/>
</dbReference>
<dbReference type="GO" id="GO:0005886">
    <property type="term" value="C:plasma membrane"/>
    <property type="evidence" value="ECO:0007669"/>
    <property type="project" value="UniProtKB-SubCell"/>
</dbReference>
<name>A0A0A2FMZ2_9PORP</name>
<keyword evidence="11" id="KW-1185">Reference proteome</keyword>
<evidence type="ECO:0000313" key="11">
    <source>
        <dbReference type="Proteomes" id="UP000249300"/>
    </source>
</evidence>
<feature type="transmembrane region" description="Helical" evidence="6">
    <location>
        <begin position="307"/>
        <end position="335"/>
    </location>
</feature>